<accession>K1EU53</accession>
<dbReference type="GO" id="GO:0008840">
    <property type="term" value="F:4-hydroxy-tetrahydrodipicolinate synthase activity"/>
    <property type="evidence" value="ECO:0007669"/>
    <property type="project" value="TreeGrafter"/>
</dbReference>
<dbReference type="CDD" id="cd00408">
    <property type="entry name" value="DHDPS-like"/>
    <property type="match status" value="1"/>
</dbReference>
<evidence type="ECO:0000313" key="6">
    <source>
        <dbReference type="EMBL" id="RWU83660.1"/>
    </source>
</evidence>
<dbReference type="OrthoDB" id="9778880at2"/>
<comment type="similarity">
    <text evidence="1">Belongs to the DapA family.</text>
</comment>
<gene>
    <name evidence="5" type="ORF">B277_01434</name>
    <name evidence="6" type="ORF">CWN80_07820</name>
</gene>
<evidence type="ECO:0000313" key="5">
    <source>
        <dbReference type="EMBL" id="EKA62653.1"/>
    </source>
</evidence>
<dbReference type="PANTHER" id="PTHR12128:SF66">
    <property type="entry name" value="4-HYDROXY-2-OXOGLUTARATE ALDOLASE, MITOCHONDRIAL"/>
    <property type="match status" value="1"/>
</dbReference>
<comment type="caution">
    <text evidence="5">The sequence shown here is derived from an EMBL/GenBank/DDBJ whole genome shotgun (WGS) entry which is preliminary data.</text>
</comment>
<feature type="region of interest" description="Disordered" evidence="3">
    <location>
        <begin position="281"/>
        <end position="304"/>
    </location>
</feature>
<organism evidence="5 7">
    <name type="scientific">Janibacter hoylei PVAS-1</name>
    <dbReference type="NCBI Taxonomy" id="1210046"/>
    <lineage>
        <taxon>Bacteria</taxon>
        <taxon>Bacillati</taxon>
        <taxon>Actinomycetota</taxon>
        <taxon>Actinomycetes</taxon>
        <taxon>Micrococcales</taxon>
        <taxon>Intrasporangiaceae</taxon>
        <taxon>Janibacter</taxon>
    </lineage>
</organism>
<protein>
    <submittedName>
        <fullName evidence="5 6">Dihydrodipicolinate synthase</fullName>
    </submittedName>
</protein>
<dbReference type="STRING" id="1210046.B277_01434"/>
<reference evidence="6 8" key="1">
    <citation type="journal article" date="2009" name="Int. J. Syst. Evol. Microbiol.">
        <title>Janibacter hoylei sp. nov., Bacillus isronensis sp. nov. and Bacillus aryabhattai sp. nov., isolated from cryotubes used for collecting air from the upper atmosphere.</title>
        <authorList>
            <person name="Shivaji S."/>
            <person name="Chaturvedi P."/>
            <person name="Begum Z."/>
            <person name="Pindi P.K."/>
            <person name="Manorama R."/>
            <person name="Padmanaban D.A."/>
            <person name="Shouche Y.S."/>
            <person name="Pawar S."/>
            <person name="Vaishampayan P."/>
            <person name="Dutt C.B."/>
            <person name="Datta G.N."/>
            <person name="Manchanda R.K."/>
            <person name="Rao U.R."/>
            <person name="Bhargava P.M."/>
            <person name="Narlikar J.V."/>
        </authorList>
    </citation>
    <scope>NUCLEOTIDE SEQUENCE [LARGE SCALE GENOMIC DNA]</scope>
    <source>
        <strain evidence="6 8">PVAS-1</strain>
    </source>
</reference>
<evidence type="ECO:0000313" key="7">
    <source>
        <dbReference type="Proteomes" id="UP000004474"/>
    </source>
</evidence>
<dbReference type="SUPFAM" id="SSF51569">
    <property type="entry name" value="Aldolase"/>
    <property type="match status" value="1"/>
</dbReference>
<name>K1EU53_9MICO</name>
<dbReference type="Gene3D" id="3.20.20.70">
    <property type="entry name" value="Aldolase class I"/>
    <property type="match status" value="1"/>
</dbReference>
<dbReference type="InterPro" id="IPR013785">
    <property type="entry name" value="Aldolase_TIM"/>
</dbReference>
<dbReference type="EMBL" id="PIPF01000007">
    <property type="protein sequence ID" value="RWU83660.1"/>
    <property type="molecule type" value="Genomic_DNA"/>
</dbReference>
<dbReference type="Pfam" id="PF21805">
    <property type="entry name" value="Imm5_like"/>
    <property type="match status" value="1"/>
</dbReference>
<evidence type="ECO:0000259" key="4">
    <source>
        <dbReference type="Pfam" id="PF21805"/>
    </source>
</evidence>
<reference evidence="6" key="3">
    <citation type="submission" date="2017-11" db="EMBL/GenBank/DDBJ databases">
        <authorList>
            <person name="Seuylemezian A."/>
            <person name="Cooper K."/>
            <person name="Vaishampayan P."/>
        </authorList>
    </citation>
    <scope>NUCLEOTIDE SEQUENCE</scope>
    <source>
        <strain evidence="6">PVAS-1</strain>
    </source>
</reference>
<dbReference type="RefSeq" id="WP_007924298.1">
    <property type="nucleotide sequence ID" value="NZ_ALWX01000004.1"/>
</dbReference>
<dbReference type="Proteomes" id="UP000288711">
    <property type="component" value="Unassembled WGS sequence"/>
</dbReference>
<dbReference type="InterPro" id="IPR048667">
    <property type="entry name" value="Imm5-like"/>
</dbReference>
<keyword evidence="8" id="KW-1185">Reference proteome</keyword>
<proteinExistence type="inferred from homology"/>
<sequence length="479" mass="49838">MTTAPGLRGLSAFPLTPIAQDAVDEAAFVGIVERVVTAGVDSITALGSTGSYAYLDRAERRRVVELAASAAGGVPVIAGIGHVRTREVLRHLDDAQTAGATGVLLAPMTYQALTDDEVYELFADVDAASSVPVVVYDNPGTTHVNFGDELHGRISELTHVAAIKIPPVTGGVEATRARVDSLRSHLAPEVAIGTSGDQAAADALVAGCDAWYSVLAGTLPGPCRAIVDAVTADDAAQAQHLSRQLDPLWRLLSAHGSYRVVSALAEQLGLVRGPNLPRPVLPLDEGGSRRRAGGADLPSRGGPGRAVILPPVRDPRMITVRRGGTLTDEHHRMLALWAADCAAHVLPHFEAAAPADRRPREAIAAARAWAAGEMPMMAARALGGHAMGAARPLTGAARFAAYAAGQAACVGHVAEHDLGAGAYAIKSAQAGAPRGGGAAEGRAEAAWQRDRIPDEIRALVLEDMARRNDLCWSVFDTQA</sequence>
<dbReference type="SMART" id="SM01130">
    <property type="entry name" value="DHDPS"/>
    <property type="match status" value="1"/>
</dbReference>
<dbReference type="Pfam" id="PF00701">
    <property type="entry name" value="DHDPS"/>
    <property type="match status" value="1"/>
</dbReference>
<evidence type="ECO:0000256" key="1">
    <source>
        <dbReference type="ARBA" id="ARBA00007592"/>
    </source>
</evidence>
<keyword evidence="2" id="KW-0456">Lyase</keyword>
<evidence type="ECO:0000313" key="8">
    <source>
        <dbReference type="Proteomes" id="UP000288711"/>
    </source>
</evidence>
<dbReference type="eggNOG" id="COG0329">
    <property type="taxonomic scope" value="Bacteria"/>
</dbReference>
<reference evidence="5 7" key="2">
    <citation type="journal article" date="2012" name="J. Bacteriol.">
        <title>Genome Sequence of Janibacter hoylei MTCC8307, Isolated from the Stratospheric Air.</title>
        <authorList>
            <person name="Pawar S.P."/>
            <person name="Dhotre D.P."/>
            <person name="Shetty S.A."/>
            <person name="Chowdhury S.P."/>
            <person name="Chaudhari B.L."/>
            <person name="Shouche Y.S."/>
        </authorList>
    </citation>
    <scope>NUCLEOTIDE SEQUENCE [LARGE SCALE GENOMIC DNA]</scope>
    <source>
        <strain evidence="5 7">PVAS-1</strain>
    </source>
</reference>
<dbReference type="PANTHER" id="PTHR12128">
    <property type="entry name" value="DIHYDRODIPICOLINATE SYNTHASE"/>
    <property type="match status" value="1"/>
</dbReference>
<dbReference type="AlphaFoldDB" id="K1EU53"/>
<evidence type="ECO:0000256" key="3">
    <source>
        <dbReference type="SAM" id="MobiDB-lite"/>
    </source>
</evidence>
<dbReference type="Proteomes" id="UP000004474">
    <property type="component" value="Unassembled WGS sequence"/>
</dbReference>
<dbReference type="PRINTS" id="PR00146">
    <property type="entry name" value="DHPICSNTHASE"/>
</dbReference>
<evidence type="ECO:0000256" key="2">
    <source>
        <dbReference type="ARBA" id="ARBA00023239"/>
    </source>
</evidence>
<dbReference type="PATRIC" id="fig|1210046.3.peg.284"/>
<dbReference type="EMBL" id="ALWX01000004">
    <property type="protein sequence ID" value="EKA62653.1"/>
    <property type="molecule type" value="Genomic_DNA"/>
</dbReference>
<feature type="domain" description="Imm-5-like" evidence="4">
    <location>
        <begin position="325"/>
        <end position="454"/>
    </location>
</feature>
<dbReference type="InterPro" id="IPR002220">
    <property type="entry name" value="DapA-like"/>
</dbReference>